<dbReference type="InterPro" id="IPR009081">
    <property type="entry name" value="PP-bd_ACP"/>
</dbReference>
<gene>
    <name evidence="9" type="primary">acpP_2</name>
    <name evidence="7" type="synonym">acpP</name>
    <name evidence="9" type="ORF">Voc01_098270</name>
</gene>
<comment type="similarity">
    <text evidence="7">Belongs to the acyl carrier protein (ACP) family.</text>
</comment>
<keyword evidence="1 7" id="KW-0596">Phosphopantetheine</keyword>
<dbReference type="InterPro" id="IPR036736">
    <property type="entry name" value="ACP-like_sf"/>
</dbReference>
<dbReference type="RefSeq" id="WP_203934689.1">
    <property type="nucleotide sequence ID" value="NZ_BOPH01000145.1"/>
</dbReference>
<accession>A0A8J4A6S4</accession>
<dbReference type="PANTHER" id="PTHR20863">
    <property type="entry name" value="ACYL CARRIER PROTEIN"/>
    <property type="match status" value="1"/>
</dbReference>
<dbReference type="SUPFAM" id="SSF47336">
    <property type="entry name" value="ACP-like"/>
    <property type="match status" value="1"/>
</dbReference>
<comment type="caution">
    <text evidence="9">The sequence shown here is derived from an EMBL/GenBank/DDBJ whole genome shotgun (WGS) entry which is preliminary data.</text>
</comment>
<comment type="PTM">
    <text evidence="7">4'-phosphopantetheine is transferred from CoA to a specific serine of apo-ACP by AcpS. This modification is essential for activity because fatty acids are bound in thioester linkage to the sulfhydryl of the prosthetic group.</text>
</comment>
<keyword evidence="2 7" id="KW-0444">Lipid biosynthesis</keyword>
<evidence type="ECO:0000256" key="5">
    <source>
        <dbReference type="ARBA" id="ARBA00023098"/>
    </source>
</evidence>
<evidence type="ECO:0000256" key="1">
    <source>
        <dbReference type="ARBA" id="ARBA00022450"/>
    </source>
</evidence>
<dbReference type="SMART" id="SM01294">
    <property type="entry name" value="PKS_PP_betabranch"/>
    <property type="match status" value="1"/>
</dbReference>
<dbReference type="SMART" id="SM00823">
    <property type="entry name" value="PKS_PP"/>
    <property type="match status" value="1"/>
</dbReference>
<dbReference type="Pfam" id="PF00550">
    <property type="entry name" value="PP-binding"/>
    <property type="match status" value="1"/>
</dbReference>
<dbReference type="GO" id="GO:0005829">
    <property type="term" value="C:cytosol"/>
    <property type="evidence" value="ECO:0007669"/>
    <property type="project" value="TreeGrafter"/>
</dbReference>
<dbReference type="Gene3D" id="1.10.1200.10">
    <property type="entry name" value="ACP-like"/>
    <property type="match status" value="1"/>
</dbReference>
<feature type="domain" description="Carrier" evidence="8">
    <location>
        <begin position="6"/>
        <end position="81"/>
    </location>
</feature>
<keyword evidence="6 7" id="KW-0275">Fatty acid biosynthesis</keyword>
<dbReference type="EMBL" id="BOPH01000145">
    <property type="protein sequence ID" value="GIJ74910.1"/>
    <property type="molecule type" value="Genomic_DNA"/>
</dbReference>
<comment type="subcellular location">
    <subcellularLocation>
        <location evidence="7">Cytoplasm</location>
    </subcellularLocation>
</comment>
<dbReference type="HAMAP" id="MF_01217">
    <property type="entry name" value="Acyl_carrier"/>
    <property type="match status" value="1"/>
</dbReference>
<dbReference type="GO" id="GO:0009245">
    <property type="term" value="P:lipid A biosynthetic process"/>
    <property type="evidence" value="ECO:0007669"/>
    <property type="project" value="TreeGrafter"/>
</dbReference>
<keyword evidence="5 7" id="KW-0443">Lipid metabolism</keyword>
<dbReference type="GO" id="GO:0031177">
    <property type="term" value="F:phosphopantetheine binding"/>
    <property type="evidence" value="ECO:0007669"/>
    <property type="project" value="InterPro"/>
</dbReference>
<dbReference type="InterPro" id="IPR003231">
    <property type="entry name" value="ACP"/>
</dbReference>
<dbReference type="AlphaFoldDB" id="A0A8J4A6S4"/>
<evidence type="ECO:0000256" key="3">
    <source>
        <dbReference type="ARBA" id="ARBA00022553"/>
    </source>
</evidence>
<dbReference type="GO" id="GO:0016020">
    <property type="term" value="C:membrane"/>
    <property type="evidence" value="ECO:0007669"/>
    <property type="project" value="GOC"/>
</dbReference>
<dbReference type="PANTHER" id="PTHR20863:SF76">
    <property type="entry name" value="CARRIER DOMAIN-CONTAINING PROTEIN"/>
    <property type="match status" value="1"/>
</dbReference>
<keyword evidence="7" id="KW-0963">Cytoplasm</keyword>
<sequence length="82" mass="9167">MTTTGLLDRERLRAIVAEVLDLEPDDVTDDASFIDDLGVDSLMALEIVVVLEKRFGVRFAETELRQVTSLDQAYDLVAAKLR</sequence>
<evidence type="ECO:0000259" key="8">
    <source>
        <dbReference type="PROSITE" id="PS50075"/>
    </source>
</evidence>
<dbReference type="Proteomes" id="UP000635606">
    <property type="component" value="Unassembled WGS sequence"/>
</dbReference>
<keyword evidence="4 7" id="KW-0276">Fatty acid metabolism</keyword>
<evidence type="ECO:0000256" key="7">
    <source>
        <dbReference type="HAMAP-Rule" id="MF_01217"/>
    </source>
</evidence>
<dbReference type="GO" id="GO:0000036">
    <property type="term" value="F:acyl carrier activity"/>
    <property type="evidence" value="ECO:0007669"/>
    <property type="project" value="UniProtKB-UniRule"/>
</dbReference>
<dbReference type="UniPathway" id="UPA00094"/>
<evidence type="ECO:0000313" key="10">
    <source>
        <dbReference type="Proteomes" id="UP000635606"/>
    </source>
</evidence>
<dbReference type="InterPro" id="IPR020806">
    <property type="entry name" value="PKS_PP-bd"/>
</dbReference>
<comment type="function">
    <text evidence="7">Carrier of the growing fatty acid chain in fatty acid biosynthesis.</text>
</comment>
<dbReference type="PROSITE" id="PS50075">
    <property type="entry name" value="CARRIER"/>
    <property type="match status" value="1"/>
</dbReference>
<keyword evidence="10" id="KW-1185">Reference proteome</keyword>
<reference evidence="9" key="1">
    <citation type="submission" date="2021-01" db="EMBL/GenBank/DDBJ databases">
        <title>Whole genome shotgun sequence of Virgisporangium ochraceum NBRC 16418.</title>
        <authorList>
            <person name="Komaki H."/>
            <person name="Tamura T."/>
        </authorList>
    </citation>
    <scope>NUCLEOTIDE SEQUENCE</scope>
    <source>
        <strain evidence="9">NBRC 16418</strain>
    </source>
</reference>
<proteinExistence type="inferred from homology"/>
<dbReference type="GO" id="GO:0000035">
    <property type="term" value="F:acyl binding"/>
    <property type="evidence" value="ECO:0007669"/>
    <property type="project" value="TreeGrafter"/>
</dbReference>
<protein>
    <recommendedName>
        <fullName evidence="7">Acyl carrier protein</fullName>
        <shortName evidence="7">ACP</shortName>
    </recommendedName>
</protein>
<comment type="pathway">
    <text evidence="7">Lipid metabolism; fatty acid biosynthesis.</text>
</comment>
<name>A0A8J4A6S4_9ACTN</name>
<evidence type="ECO:0000256" key="6">
    <source>
        <dbReference type="ARBA" id="ARBA00023160"/>
    </source>
</evidence>
<organism evidence="9 10">
    <name type="scientific">Virgisporangium ochraceum</name>
    <dbReference type="NCBI Taxonomy" id="65505"/>
    <lineage>
        <taxon>Bacteria</taxon>
        <taxon>Bacillati</taxon>
        <taxon>Actinomycetota</taxon>
        <taxon>Actinomycetes</taxon>
        <taxon>Micromonosporales</taxon>
        <taxon>Micromonosporaceae</taxon>
        <taxon>Virgisporangium</taxon>
    </lineage>
</organism>
<keyword evidence="3 7" id="KW-0597">Phosphoprotein</keyword>
<feature type="modified residue" description="O-(pantetheine 4'-phosphoryl)serine" evidence="7">
    <location>
        <position position="41"/>
    </location>
</feature>
<evidence type="ECO:0000256" key="4">
    <source>
        <dbReference type="ARBA" id="ARBA00022832"/>
    </source>
</evidence>
<evidence type="ECO:0000313" key="9">
    <source>
        <dbReference type="EMBL" id="GIJ74910.1"/>
    </source>
</evidence>
<evidence type="ECO:0000256" key="2">
    <source>
        <dbReference type="ARBA" id="ARBA00022516"/>
    </source>
</evidence>